<dbReference type="AlphaFoldDB" id="A0A507CSN4"/>
<dbReference type="Proteomes" id="UP000317494">
    <property type="component" value="Unassembled WGS sequence"/>
</dbReference>
<proteinExistence type="predicted"/>
<accession>A0A507CSN4</accession>
<evidence type="ECO:0000313" key="3">
    <source>
        <dbReference type="Proteomes" id="UP000317494"/>
    </source>
</evidence>
<evidence type="ECO:0000256" key="1">
    <source>
        <dbReference type="SAM" id="MobiDB-lite"/>
    </source>
</evidence>
<gene>
    <name evidence="2" type="ORF">SeMB42_g05294</name>
</gene>
<sequence length="361" mass="41332">MRRITSWAGWKRWSYHRQECSQDVNGYQCIAENSRRSICEIKDNLRLPFYSAIHYKRGLVVAGLFLSLVAGLPAGNQGDNVQNAEIERKLIIYNAKLEQVVQWMNKRCNGLEKPETDVIPVFASNHICIEDWKKQLRLARSLVDKIWSDREKGVDSEEAAVMLGFSFMDYFKNIKGYPTPYVWRVIMEKGLVTEYAPLAVGHCRLMLKVLVYWEKKLNILLPDDGTKKQFKKRIKLRKNLHEGMAKLFQDLTNPKHESMHEEKIEGICSLLDEFMKQDSELCASIQNPETEQWASVEAVPNRVDHDRFSSVLCFDGYGDSTPSTSTSGHLGTSHGPPSSTSRASRRSDGRRSGARSRRVSE</sequence>
<evidence type="ECO:0000313" key="2">
    <source>
        <dbReference type="EMBL" id="TPX42071.1"/>
    </source>
</evidence>
<feature type="region of interest" description="Disordered" evidence="1">
    <location>
        <begin position="321"/>
        <end position="361"/>
    </location>
</feature>
<feature type="compositionally biased region" description="Low complexity" evidence="1">
    <location>
        <begin position="321"/>
        <end position="342"/>
    </location>
</feature>
<protein>
    <submittedName>
        <fullName evidence="2">Uncharacterized protein</fullName>
    </submittedName>
</protein>
<dbReference type="VEuPathDB" id="FungiDB:SeMB42_g05294"/>
<dbReference type="EMBL" id="QEAN01000246">
    <property type="protein sequence ID" value="TPX42071.1"/>
    <property type="molecule type" value="Genomic_DNA"/>
</dbReference>
<reference evidence="2 3" key="1">
    <citation type="journal article" date="2019" name="Sci. Rep.">
        <title>Comparative genomics of chytrid fungi reveal insights into the obligate biotrophic and pathogenic lifestyle of Synchytrium endobioticum.</title>
        <authorList>
            <person name="van de Vossenberg B.T.L.H."/>
            <person name="Warris S."/>
            <person name="Nguyen H.D.T."/>
            <person name="van Gent-Pelzer M.P.E."/>
            <person name="Joly D.L."/>
            <person name="van de Geest H.C."/>
            <person name="Bonants P.J.M."/>
            <person name="Smith D.S."/>
            <person name="Levesque C.A."/>
            <person name="van der Lee T.A.J."/>
        </authorList>
    </citation>
    <scope>NUCLEOTIDE SEQUENCE [LARGE SCALE GENOMIC DNA]</scope>
    <source>
        <strain evidence="2 3">MB42</strain>
    </source>
</reference>
<name>A0A507CSN4_9FUNG</name>
<comment type="caution">
    <text evidence="2">The sequence shown here is derived from an EMBL/GenBank/DDBJ whole genome shotgun (WGS) entry which is preliminary data.</text>
</comment>
<keyword evidence="3" id="KW-1185">Reference proteome</keyword>
<feature type="compositionally biased region" description="Basic residues" evidence="1">
    <location>
        <begin position="352"/>
        <end position="361"/>
    </location>
</feature>
<organism evidence="2 3">
    <name type="scientific">Synchytrium endobioticum</name>
    <dbReference type="NCBI Taxonomy" id="286115"/>
    <lineage>
        <taxon>Eukaryota</taxon>
        <taxon>Fungi</taxon>
        <taxon>Fungi incertae sedis</taxon>
        <taxon>Chytridiomycota</taxon>
        <taxon>Chytridiomycota incertae sedis</taxon>
        <taxon>Chytridiomycetes</taxon>
        <taxon>Synchytriales</taxon>
        <taxon>Synchytriaceae</taxon>
        <taxon>Synchytrium</taxon>
    </lineage>
</organism>